<keyword evidence="1" id="KW-1133">Transmembrane helix</keyword>
<keyword evidence="2" id="KW-0732">Signal</keyword>
<feature type="chain" id="PRO_5003193346" description="ZP domain-containing protein" evidence="2">
    <location>
        <begin position="17"/>
        <end position="419"/>
    </location>
</feature>
<gene>
    <name evidence="3" type="ORF">GSOID_T00031959001</name>
</gene>
<name>E4YAN2_OIKDI</name>
<organism evidence="3">
    <name type="scientific">Oikopleura dioica</name>
    <name type="common">Tunicate</name>
    <dbReference type="NCBI Taxonomy" id="34765"/>
    <lineage>
        <taxon>Eukaryota</taxon>
        <taxon>Metazoa</taxon>
        <taxon>Chordata</taxon>
        <taxon>Tunicata</taxon>
        <taxon>Appendicularia</taxon>
        <taxon>Copelata</taxon>
        <taxon>Oikopleuridae</taxon>
        <taxon>Oikopleura</taxon>
    </lineage>
</organism>
<keyword evidence="1" id="KW-0812">Transmembrane</keyword>
<evidence type="ECO:0000256" key="1">
    <source>
        <dbReference type="SAM" id="Phobius"/>
    </source>
</evidence>
<dbReference type="EMBL" id="FN654362">
    <property type="protein sequence ID" value="CBY32619.1"/>
    <property type="molecule type" value="Genomic_DNA"/>
</dbReference>
<feature type="transmembrane region" description="Helical" evidence="1">
    <location>
        <begin position="388"/>
        <end position="407"/>
    </location>
</feature>
<reference evidence="3" key="1">
    <citation type="journal article" date="2010" name="Science">
        <title>Plasticity of animal genome architecture unmasked by rapid evolution of a pelagic tunicate.</title>
        <authorList>
            <person name="Denoeud F."/>
            <person name="Henriet S."/>
            <person name="Mungpakdee S."/>
            <person name="Aury J.M."/>
            <person name="Da Silva C."/>
            <person name="Brinkmann H."/>
            <person name="Mikhaleva J."/>
            <person name="Olsen L.C."/>
            <person name="Jubin C."/>
            <person name="Canestro C."/>
            <person name="Bouquet J.M."/>
            <person name="Danks G."/>
            <person name="Poulain J."/>
            <person name="Campsteijn C."/>
            <person name="Adamski M."/>
            <person name="Cross I."/>
            <person name="Yadetie F."/>
            <person name="Muffato M."/>
            <person name="Louis A."/>
            <person name="Butcher S."/>
            <person name="Tsagkogeorga G."/>
            <person name="Konrad A."/>
            <person name="Singh S."/>
            <person name="Jensen M.F."/>
            <person name="Cong E.H."/>
            <person name="Eikeseth-Otteraa H."/>
            <person name="Noel B."/>
            <person name="Anthouard V."/>
            <person name="Porcel B.M."/>
            <person name="Kachouri-Lafond R."/>
            <person name="Nishino A."/>
            <person name="Ugolini M."/>
            <person name="Chourrout P."/>
            <person name="Nishida H."/>
            <person name="Aasland R."/>
            <person name="Huzurbazar S."/>
            <person name="Westhof E."/>
            <person name="Delsuc F."/>
            <person name="Lehrach H."/>
            <person name="Reinhardt R."/>
            <person name="Weissenbach J."/>
            <person name="Roy S.W."/>
            <person name="Artiguenave F."/>
            <person name="Postlethwait J.H."/>
            <person name="Manak J.R."/>
            <person name="Thompson E.M."/>
            <person name="Jaillon O."/>
            <person name="Du Pasquier L."/>
            <person name="Boudinot P."/>
            <person name="Liberles D.A."/>
            <person name="Volff J.N."/>
            <person name="Philippe H."/>
            <person name="Lenhard B."/>
            <person name="Roest Crollius H."/>
            <person name="Wincker P."/>
            <person name="Chourrout D."/>
        </authorList>
    </citation>
    <scope>NUCLEOTIDE SEQUENCE [LARGE SCALE GENOMIC DNA]</scope>
</reference>
<proteinExistence type="predicted"/>
<evidence type="ECO:0000256" key="2">
    <source>
        <dbReference type="SAM" id="SignalP"/>
    </source>
</evidence>
<sequence length="419" mass="46796">MLNFLLYFLRAAALSCDDDPCRNSCQCETSCKDENDYYCRPNAGFSFIGKNCDYEAVSSCTATGIKIRIPQAAVDEYARGIHNVGIHGCTSGVCSANSAVCGPARVSINGFYELECPSLIGFDGTGLAKEVTFVMDRINELISMPRAMTRVVCRTEIRPAVAVIRPGIRTSGSMEQIGFWRPVMSFWKTAWDVRPGVPATFMETPQGEIVYIVGTYNFCEMLHVRVTAKNGLRSSLHSMELDICTVSDNMGKSITLIDNGVVDQDVPFTVVIDMQKGFVGNGSTPGGVGFHFQMFQFAPGTTIFLTCRVNVNPSRRRRSSSSLDEKSTKEIQIKFIVVKKEEKEEIIDDLANLIVKEQFFDNQTNNDGEIIMESTEGPENENKPAERWWIVSGSLFLVFITLLYEILRYRQQQKNVNIN</sequence>
<dbReference type="AlphaFoldDB" id="E4YAN2"/>
<dbReference type="Proteomes" id="UP000011014">
    <property type="component" value="Unassembled WGS sequence"/>
</dbReference>
<protein>
    <recommendedName>
        <fullName evidence="4">ZP domain-containing protein</fullName>
    </recommendedName>
</protein>
<accession>E4YAN2</accession>
<evidence type="ECO:0008006" key="4">
    <source>
        <dbReference type="Google" id="ProtNLM"/>
    </source>
</evidence>
<feature type="signal peptide" evidence="2">
    <location>
        <begin position="1"/>
        <end position="16"/>
    </location>
</feature>
<evidence type="ECO:0000313" key="3">
    <source>
        <dbReference type="EMBL" id="CBY32619.1"/>
    </source>
</evidence>
<keyword evidence="1" id="KW-0472">Membrane</keyword>